<gene>
    <name evidence="1" type="ORF">FVO59_04495</name>
</gene>
<dbReference type="NCBIfam" id="TIGR00099">
    <property type="entry name" value="Cof-subfamily"/>
    <property type="match status" value="1"/>
</dbReference>
<reference evidence="1 2" key="1">
    <citation type="journal article" date="2020" name="Front. Microbiol.">
        <title>Design of Bacterial Strain-Specific qPCR Assays Using NGS Data and Publicly Available Resources and Its Application to Track Biocontrol Strains.</title>
        <authorList>
            <person name="Hernandez I."/>
            <person name="Sant C."/>
            <person name="Martinez R."/>
            <person name="Fernandez C."/>
        </authorList>
    </citation>
    <scope>NUCLEOTIDE SEQUENCE [LARGE SCALE GENOMIC DNA]</scope>
    <source>
        <strain evidence="1 2">B24</strain>
    </source>
</reference>
<dbReference type="AlphaFoldDB" id="A0A7D8AGN4"/>
<evidence type="ECO:0000313" key="1">
    <source>
        <dbReference type="EMBL" id="QMU98604.1"/>
    </source>
</evidence>
<dbReference type="SUPFAM" id="SSF56784">
    <property type="entry name" value="HAD-like"/>
    <property type="match status" value="1"/>
</dbReference>
<dbReference type="GO" id="GO:0000287">
    <property type="term" value="F:magnesium ion binding"/>
    <property type="evidence" value="ECO:0007669"/>
    <property type="project" value="TreeGrafter"/>
</dbReference>
<dbReference type="NCBIfam" id="TIGR01484">
    <property type="entry name" value="HAD-SF-IIB"/>
    <property type="match status" value="1"/>
</dbReference>
<dbReference type="InterPro" id="IPR023214">
    <property type="entry name" value="HAD_sf"/>
</dbReference>
<accession>A0A7D8AGN4</accession>
<dbReference type="PROSITE" id="PS01229">
    <property type="entry name" value="COF_2"/>
    <property type="match status" value="1"/>
</dbReference>
<dbReference type="InterPro" id="IPR000150">
    <property type="entry name" value="Cof"/>
</dbReference>
<dbReference type="Proteomes" id="UP000515708">
    <property type="component" value="Chromosome"/>
</dbReference>
<name>A0A7D8AGN4_9MICO</name>
<organism evidence="1 2">
    <name type="scientific">Microbacterium esteraromaticum</name>
    <dbReference type="NCBI Taxonomy" id="57043"/>
    <lineage>
        <taxon>Bacteria</taxon>
        <taxon>Bacillati</taxon>
        <taxon>Actinomycetota</taxon>
        <taxon>Actinomycetes</taxon>
        <taxon>Micrococcales</taxon>
        <taxon>Microbacteriaceae</taxon>
        <taxon>Microbacterium</taxon>
    </lineage>
</organism>
<dbReference type="InterPro" id="IPR006379">
    <property type="entry name" value="HAD-SF_hydro_IIB"/>
</dbReference>
<dbReference type="GO" id="GO:0016791">
    <property type="term" value="F:phosphatase activity"/>
    <property type="evidence" value="ECO:0007669"/>
    <property type="project" value="TreeGrafter"/>
</dbReference>
<dbReference type="PANTHER" id="PTHR10000">
    <property type="entry name" value="PHOSPHOSERINE PHOSPHATASE"/>
    <property type="match status" value="1"/>
</dbReference>
<dbReference type="CDD" id="cd07516">
    <property type="entry name" value="HAD_Pase"/>
    <property type="match status" value="1"/>
</dbReference>
<dbReference type="PANTHER" id="PTHR10000:SF8">
    <property type="entry name" value="HAD SUPERFAMILY HYDROLASE-LIKE, TYPE 3"/>
    <property type="match status" value="1"/>
</dbReference>
<sequence length="268" mass="27938">MRLIATDLDGTLLDDSGRISPRTRAALDAARDAGIATIPVTARQPIGLRPIAEQAGFDSWALCGNGAYGLHLTTGEQLFAEEIPAAVQAELAQALLASIPDLLFASVRDAGEVFVAQHGYAEIAQQSDHKRDPRTMGGVALDEVLGSPSLKLVIRHASVPIDDIFAALQALGLTGFAATLSGAPFVEVMAQGVTKATGLAQVCQRLRIEAGEVLAFGDALNDLEMLQWAGRGVAMANAIDVVRDAADEVTVTNADDGVASVIERMLGG</sequence>
<dbReference type="Gene3D" id="3.40.50.1000">
    <property type="entry name" value="HAD superfamily/HAD-like"/>
    <property type="match status" value="1"/>
</dbReference>
<protein>
    <submittedName>
        <fullName evidence="1">HAD family phosphatase</fullName>
    </submittedName>
</protein>
<dbReference type="Gene3D" id="3.30.1240.10">
    <property type="match status" value="1"/>
</dbReference>
<dbReference type="SFLD" id="SFLDS00003">
    <property type="entry name" value="Haloacid_Dehalogenase"/>
    <property type="match status" value="1"/>
</dbReference>
<dbReference type="GO" id="GO:0005829">
    <property type="term" value="C:cytosol"/>
    <property type="evidence" value="ECO:0007669"/>
    <property type="project" value="TreeGrafter"/>
</dbReference>
<dbReference type="SFLD" id="SFLDG01140">
    <property type="entry name" value="C2.B:_Phosphomannomutase_and_P"/>
    <property type="match status" value="1"/>
</dbReference>
<evidence type="ECO:0000313" key="2">
    <source>
        <dbReference type="Proteomes" id="UP000515708"/>
    </source>
</evidence>
<dbReference type="EMBL" id="CP043732">
    <property type="protein sequence ID" value="QMU98604.1"/>
    <property type="molecule type" value="Genomic_DNA"/>
</dbReference>
<dbReference type="InterPro" id="IPR036412">
    <property type="entry name" value="HAD-like_sf"/>
</dbReference>
<dbReference type="Pfam" id="PF08282">
    <property type="entry name" value="Hydrolase_3"/>
    <property type="match status" value="1"/>
</dbReference>
<proteinExistence type="predicted"/>